<dbReference type="RefSeq" id="XP_041137439.1">
    <property type="nucleotide sequence ID" value="XM_041279225.1"/>
</dbReference>
<proteinExistence type="predicted"/>
<feature type="region of interest" description="Disordered" evidence="1">
    <location>
        <begin position="11"/>
        <end position="34"/>
    </location>
</feature>
<protein>
    <submittedName>
        <fullName evidence="2">Uncharacterized protein</fullName>
    </submittedName>
</protein>
<dbReference type="KEGG" id="bbrx:BRETT_000660"/>
<dbReference type="EMBL" id="CP063136">
    <property type="protein sequence ID" value="QOU20946.1"/>
    <property type="molecule type" value="Genomic_DNA"/>
</dbReference>
<accession>A0A871R6Q4</accession>
<evidence type="ECO:0000313" key="2">
    <source>
        <dbReference type="EMBL" id="QOU20946.1"/>
    </source>
</evidence>
<organism evidence="2 3">
    <name type="scientific">Dekkera bruxellensis</name>
    <name type="common">Brettanomyces custersii</name>
    <dbReference type="NCBI Taxonomy" id="5007"/>
    <lineage>
        <taxon>Eukaryota</taxon>
        <taxon>Fungi</taxon>
        <taxon>Dikarya</taxon>
        <taxon>Ascomycota</taxon>
        <taxon>Saccharomycotina</taxon>
        <taxon>Pichiomycetes</taxon>
        <taxon>Pichiales</taxon>
        <taxon>Pichiaceae</taxon>
        <taxon>Brettanomyces</taxon>
    </lineage>
</organism>
<feature type="compositionally biased region" description="Basic residues" evidence="1">
    <location>
        <begin position="252"/>
        <end position="269"/>
    </location>
</feature>
<dbReference type="GeneID" id="64572585"/>
<reference evidence="2" key="2">
    <citation type="journal article" name="BMC Genomics">
        <title>New genome assemblies reveal patterns of domestication and adaptation across Brettanomyces (Dekkera) species.</title>
        <authorList>
            <person name="Roach M.J."/>
            <person name="Borneman A.R."/>
        </authorList>
    </citation>
    <scope>NUCLEOTIDE SEQUENCE</scope>
    <source>
        <strain evidence="2">UCD 2041</strain>
    </source>
</reference>
<feature type="compositionally biased region" description="Acidic residues" evidence="1">
    <location>
        <begin position="50"/>
        <end position="61"/>
    </location>
</feature>
<dbReference type="Proteomes" id="UP000663131">
    <property type="component" value="Chromosome 8"/>
</dbReference>
<reference evidence="2" key="1">
    <citation type="submission" date="2020-10" db="EMBL/GenBank/DDBJ databases">
        <authorList>
            <person name="Palmer J.M."/>
        </authorList>
    </citation>
    <scope>NUCLEOTIDE SEQUENCE</scope>
    <source>
        <strain evidence="2">UCD 2041</strain>
    </source>
</reference>
<gene>
    <name evidence="2" type="ORF">BRETT_000660</name>
</gene>
<feature type="region of interest" description="Disordered" evidence="1">
    <location>
        <begin position="47"/>
        <end position="78"/>
    </location>
</feature>
<name>A0A871R6Q4_DEKBR</name>
<feature type="compositionally biased region" description="Acidic residues" evidence="1">
    <location>
        <begin position="20"/>
        <end position="30"/>
    </location>
</feature>
<dbReference type="InterPro" id="IPR018555">
    <property type="entry name" value="C630.06c-like"/>
</dbReference>
<dbReference type="Pfam" id="PF09428">
    <property type="entry name" value="DUF2011"/>
    <property type="match status" value="1"/>
</dbReference>
<dbReference type="AlphaFoldDB" id="A0A871R6Q4"/>
<evidence type="ECO:0000313" key="3">
    <source>
        <dbReference type="Proteomes" id="UP000663131"/>
    </source>
</evidence>
<evidence type="ECO:0000256" key="1">
    <source>
        <dbReference type="SAM" id="MobiDB-lite"/>
    </source>
</evidence>
<sequence>MSDFVVVSRADLFNNSSSDEGQEPNDDSTNLEEISGGFAYDIVDIAKEEEKEEETGEESTDPDEKKSNGTELFPMFSTDPTVCNDSKSSGGLVKVNLAENTLSADLIEDAFEKAIHEQHRPKSYYFANIDDDTMNRIQLCAVSGESIIDRFRKTLVSHTTNSYRLIDLVSYNKKVDEELKIEKLRLEKKHKSRPGKKKRIAKIKAKAIKEERRKYALKLKKKQIVAKSAFRNRRDIAQRSHNTFNRQFTTGKRAKRPRTRGGRKHKKSMKTQQVRFRTE</sequence>
<feature type="compositionally biased region" description="Polar residues" evidence="1">
    <location>
        <begin position="270"/>
        <end position="279"/>
    </location>
</feature>
<feature type="region of interest" description="Disordered" evidence="1">
    <location>
        <begin position="248"/>
        <end position="279"/>
    </location>
</feature>